<dbReference type="EMBL" id="OU963863">
    <property type="protein sequence ID" value="CAH0385889.1"/>
    <property type="molecule type" value="Genomic_DNA"/>
</dbReference>
<feature type="domain" description="Integrase catalytic" evidence="2">
    <location>
        <begin position="17"/>
        <end position="186"/>
    </location>
</feature>
<dbReference type="InterPro" id="IPR000953">
    <property type="entry name" value="Chromo/chromo_shadow_dom"/>
</dbReference>
<dbReference type="Gene3D" id="3.40.390.10">
    <property type="entry name" value="Collagenase (Catalytic Domain)"/>
    <property type="match status" value="1"/>
</dbReference>
<dbReference type="InterPro" id="IPR001584">
    <property type="entry name" value="Integrase_cat-core"/>
</dbReference>
<evidence type="ECO:0000259" key="2">
    <source>
        <dbReference type="PROSITE" id="PS50994"/>
    </source>
</evidence>
<dbReference type="InterPro" id="IPR012337">
    <property type="entry name" value="RNaseH-like_sf"/>
</dbReference>
<protein>
    <recommendedName>
        <fullName evidence="5">Integrase catalytic domain-containing protein</fullName>
    </recommendedName>
</protein>
<dbReference type="InterPro" id="IPR036397">
    <property type="entry name" value="RNaseH_sf"/>
</dbReference>
<dbReference type="PROSITE" id="PS51885">
    <property type="entry name" value="NEPRILYSIN"/>
    <property type="match status" value="1"/>
</dbReference>
<dbReference type="Gene3D" id="3.30.420.10">
    <property type="entry name" value="Ribonuclease H-like superfamily/Ribonuclease H"/>
    <property type="match status" value="1"/>
</dbReference>
<proteinExistence type="predicted"/>
<dbReference type="Proteomes" id="UP001152759">
    <property type="component" value="Chromosome 2"/>
</dbReference>
<dbReference type="SMART" id="SM00298">
    <property type="entry name" value="CHROMO"/>
    <property type="match status" value="1"/>
</dbReference>
<dbReference type="AlphaFoldDB" id="A0A9P0A7W3"/>
<evidence type="ECO:0000259" key="1">
    <source>
        <dbReference type="PROSITE" id="PS50013"/>
    </source>
</evidence>
<organism evidence="3 4">
    <name type="scientific">Bemisia tabaci</name>
    <name type="common">Sweetpotato whitefly</name>
    <name type="synonym">Aleurodes tabaci</name>
    <dbReference type="NCBI Taxonomy" id="7038"/>
    <lineage>
        <taxon>Eukaryota</taxon>
        <taxon>Metazoa</taxon>
        <taxon>Ecdysozoa</taxon>
        <taxon>Arthropoda</taxon>
        <taxon>Hexapoda</taxon>
        <taxon>Insecta</taxon>
        <taxon>Pterygota</taxon>
        <taxon>Neoptera</taxon>
        <taxon>Paraneoptera</taxon>
        <taxon>Hemiptera</taxon>
        <taxon>Sternorrhyncha</taxon>
        <taxon>Aleyrodoidea</taxon>
        <taxon>Aleyrodidae</taxon>
        <taxon>Aleyrodinae</taxon>
        <taxon>Bemisia</taxon>
    </lineage>
</organism>
<dbReference type="InterPro" id="IPR018497">
    <property type="entry name" value="Peptidase_M13_C"/>
</dbReference>
<dbReference type="InterPro" id="IPR024079">
    <property type="entry name" value="MetalloPept_cat_dom_sf"/>
</dbReference>
<dbReference type="PANTHER" id="PTHR46585">
    <property type="entry name" value="INTEGRASE CORE DOMAIN CONTAINING PROTEIN"/>
    <property type="match status" value="1"/>
</dbReference>
<evidence type="ECO:0008006" key="5">
    <source>
        <dbReference type="Google" id="ProtNLM"/>
    </source>
</evidence>
<feature type="domain" description="Chromo" evidence="1">
    <location>
        <begin position="280"/>
        <end position="307"/>
    </location>
</feature>
<gene>
    <name evidence="3" type="ORF">BEMITA_LOCUS5069</name>
</gene>
<dbReference type="SUPFAM" id="SSF55486">
    <property type="entry name" value="Metalloproteases ('zincins'), catalytic domain"/>
    <property type="match status" value="1"/>
</dbReference>
<dbReference type="Pfam" id="PF00665">
    <property type="entry name" value="rve"/>
    <property type="match status" value="1"/>
</dbReference>
<dbReference type="Pfam" id="PF01431">
    <property type="entry name" value="Peptidase_M13"/>
    <property type="match status" value="1"/>
</dbReference>
<name>A0A9P0A7W3_BEMTA</name>
<dbReference type="PROSITE" id="PS50013">
    <property type="entry name" value="CHROMO_2"/>
    <property type="match status" value="1"/>
</dbReference>
<dbReference type="GO" id="GO:0003676">
    <property type="term" value="F:nucleic acid binding"/>
    <property type="evidence" value="ECO:0007669"/>
    <property type="project" value="InterPro"/>
</dbReference>
<evidence type="ECO:0000313" key="3">
    <source>
        <dbReference type="EMBL" id="CAH0385889.1"/>
    </source>
</evidence>
<keyword evidence="4" id="KW-1185">Reference proteome</keyword>
<dbReference type="InterPro" id="IPR000718">
    <property type="entry name" value="Peptidase_M13"/>
</dbReference>
<reference evidence="3" key="1">
    <citation type="submission" date="2021-12" db="EMBL/GenBank/DDBJ databases">
        <authorList>
            <person name="King R."/>
        </authorList>
    </citation>
    <scope>NUCLEOTIDE SEQUENCE</scope>
</reference>
<dbReference type="GO" id="GO:0004222">
    <property type="term" value="F:metalloendopeptidase activity"/>
    <property type="evidence" value="ECO:0007669"/>
    <property type="project" value="InterPro"/>
</dbReference>
<dbReference type="GO" id="GO:0015074">
    <property type="term" value="P:DNA integration"/>
    <property type="evidence" value="ECO:0007669"/>
    <property type="project" value="InterPro"/>
</dbReference>
<accession>A0A9P0A7W3</accession>
<sequence>MSTEKRGIVEELHKPARRNYPRRKVRILGLFDLWQADLVEMQPYASVNKGYRYHLTVIDACSRKAWAEPLKSKTAADVTYALQRVLKAAGKSPKHLQVDMGSEFYNSKCQALMKRHQINIYSSYSTTKASIVERFNRTLKTKMWKEFSAQGSYKWVDLLPKLIREYNESVHRTIGMKPIDVTEKDVPMILQKLRGPPLSKIEKRRLARRKLNVGDHVRISRLKAMFEKGYTPNWSREIFKIVSVNPTVPITYDLKDAHDTIIKGKFYREELQPTNYKDTFLVEKILRRKKNQAFVKWLGLDASHNSWIDRRQFDKDGNMQEWWNNATIRAFREQTQCIIDQYSRYKLDEVDLFLNGRMTQGENIADNGGLKQSFRAYRKWVKTHGEEKLLPGLNMTHDQLFFLNYAQIWCGTNRPEDALTKIRSSVHSPGRLRVLGPLSNSVDFARAYNCPPGSPMNPTSKCSVW</sequence>
<dbReference type="PANTHER" id="PTHR46585:SF1">
    <property type="entry name" value="CHROMO DOMAIN-CONTAINING PROTEIN"/>
    <property type="match status" value="1"/>
</dbReference>
<dbReference type="PROSITE" id="PS50994">
    <property type="entry name" value="INTEGRASE"/>
    <property type="match status" value="1"/>
</dbReference>
<evidence type="ECO:0000313" key="4">
    <source>
        <dbReference type="Proteomes" id="UP001152759"/>
    </source>
</evidence>
<dbReference type="SUPFAM" id="SSF53098">
    <property type="entry name" value="Ribonuclease H-like"/>
    <property type="match status" value="1"/>
</dbReference>
<dbReference type="GO" id="GO:0006508">
    <property type="term" value="P:proteolysis"/>
    <property type="evidence" value="ECO:0007669"/>
    <property type="project" value="InterPro"/>
</dbReference>